<evidence type="ECO:0000256" key="4">
    <source>
        <dbReference type="ARBA" id="ARBA00022827"/>
    </source>
</evidence>
<reference evidence="7 8" key="1">
    <citation type="journal article" date="2025" name="Microbiol. Resour. Announc.">
        <title>Draft genome sequences for Neonectria magnoliae and Neonectria punicea, canker pathogens of Liriodendron tulipifera and Acer saccharum in West Virginia.</title>
        <authorList>
            <person name="Petronek H.M."/>
            <person name="Kasson M.T."/>
            <person name="Metheny A.M."/>
            <person name="Stauder C.M."/>
            <person name="Lovett B."/>
            <person name="Lynch S.C."/>
            <person name="Garnas J.R."/>
            <person name="Kasson L.R."/>
            <person name="Stajich J.E."/>
        </authorList>
    </citation>
    <scope>NUCLEOTIDE SEQUENCE [LARGE SCALE GENOMIC DNA]</scope>
    <source>
        <strain evidence="7 8">NRRL 64653</strain>
    </source>
</reference>
<dbReference type="Proteomes" id="UP001498476">
    <property type="component" value="Unassembled WGS sequence"/>
</dbReference>
<gene>
    <name evidence="7" type="ORF">QQX98_005059</name>
</gene>
<evidence type="ECO:0000313" key="7">
    <source>
        <dbReference type="EMBL" id="KAK7416733.1"/>
    </source>
</evidence>
<dbReference type="PIRSF" id="PIRSF000189">
    <property type="entry name" value="D-aa_oxidase"/>
    <property type="match status" value="1"/>
</dbReference>
<dbReference type="Gene3D" id="3.40.50.720">
    <property type="entry name" value="NAD(P)-binding Rossmann-like Domain"/>
    <property type="match status" value="1"/>
</dbReference>
<evidence type="ECO:0000259" key="6">
    <source>
        <dbReference type="Pfam" id="PF01266"/>
    </source>
</evidence>
<comment type="similarity">
    <text evidence="2">Belongs to the DAMOX/DASOX family.</text>
</comment>
<accession>A0ABR1H773</accession>
<comment type="cofactor">
    <cofactor evidence="1">
        <name>FAD</name>
        <dbReference type="ChEBI" id="CHEBI:57692"/>
    </cofactor>
</comment>
<dbReference type="InterPro" id="IPR006076">
    <property type="entry name" value="FAD-dep_OxRdtase"/>
</dbReference>
<protein>
    <recommendedName>
        <fullName evidence="6">FAD dependent oxidoreductase domain-containing protein</fullName>
    </recommendedName>
</protein>
<name>A0ABR1H773_9HYPO</name>
<keyword evidence="8" id="KW-1185">Reference proteome</keyword>
<proteinExistence type="inferred from homology"/>
<evidence type="ECO:0000256" key="2">
    <source>
        <dbReference type="ARBA" id="ARBA00006730"/>
    </source>
</evidence>
<evidence type="ECO:0000256" key="3">
    <source>
        <dbReference type="ARBA" id="ARBA00022630"/>
    </source>
</evidence>
<keyword evidence="4" id="KW-0274">FAD</keyword>
<keyword evidence="3" id="KW-0285">Flavoprotein</keyword>
<dbReference type="InterPro" id="IPR023209">
    <property type="entry name" value="DAO"/>
</dbReference>
<sequence length="375" mass="40444">MPQTRPDSTIVVIGAGIIGLTSALKTQQLLSENASTRSTKVLLVAREWPTSIPGAPIHHSADYASMWAGAHVRPIPPTTPQMHREAKWLKQTVAEFKRHLESDPWVGLSQVTGVEYLGIPSPEYESQTAQSYASETGLLGYKTLPADDLPQGIHLGFEYQTYCINSPLYCGNLLRKFILQGGGTLQQDLRSEWEPYSWGSHVKAVVNASGMGFGDPKCYPIRGQIVLTNLSTATKTITAQNSDDSWSFIIPRGFNGGTIVGGTKEPGNWSVEPSTAVRGQILAAAEGIISESCNQPAGAQSVDGADIQVIKDVVGRRPARHGGMRVETEVRDGNQHVVHAYGAGGRGYEVSWGVASEVQQLVREVLSLATVKSKI</sequence>
<dbReference type="EMBL" id="JAZAVJ010000065">
    <property type="protein sequence ID" value="KAK7416733.1"/>
    <property type="molecule type" value="Genomic_DNA"/>
</dbReference>
<evidence type="ECO:0000256" key="1">
    <source>
        <dbReference type="ARBA" id="ARBA00001974"/>
    </source>
</evidence>
<keyword evidence="5" id="KW-0560">Oxidoreductase</keyword>
<evidence type="ECO:0000256" key="5">
    <source>
        <dbReference type="ARBA" id="ARBA00023002"/>
    </source>
</evidence>
<comment type="caution">
    <text evidence="7">The sequence shown here is derived from an EMBL/GenBank/DDBJ whole genome shotgun (WGS) entry which is preliminary data.</text>
</comment>
<dbReference type="Gene3D" id="3.30.9.10">
    <property type="entry name" value="D-Amino Acid Oxidase, subunit A, domain 2"/>
    <property type="match status" value="1"/>
</dbReference>
<dbReference type="SUPFAM" id="SSF54373">
    <property type="entry name" value="FAD-linked reductases, C-terminal domain"/>
    <property type="match status" value="1"/>
</dbReference>
<dbReference type="SUPFAM" id="SSF51971">
    <property type="entry name" value="Nucleotide-binding domain"/>
    <property type="match status" value="1"/>
</dbReference>
<dbReference type="PANTHER" id="PTHR11530">
    <property type="entry name" value="D-AMINO ACID OXIDASE"/>
    <property type="match status" value="1"/>
</dbReference>
<dbReference type="InterPro" id="IPR006181">
    <property type="entry name" value="D-amino_acid_oxidase_CS"/>
</dbReference>
<dbReference type="Pfam" id="PF01266">
    <property type="entry name" value="DAO"/>
    <property type="match status" value="1"/>
</dbReference>
<feature type="domain" description="FAD dependent oxidoreductase" evidence="6">
    <location>
        <begin position="10"/>
        <end position="359"/>
    </location>
</feature>
<dbReference type="PROSITE" id="PS00677">
    <property type="entry name" value="DAO"/>
    <property type="match status" value="1"/>
</dbReference>
<organism evidence="7 8">
    <name type="scientific">Neonectria punicea</name>
    <dbReference type="NCBI Taxonomy" id="979145"/>
    <lineage>
        <taxon>Eukaryota</taxon>
        <taxon>Fungi</taxon>
        <taxon>Dikarya</taxon>
        <taxon>Ascomycota</taxon>
        <taxon>Pezizomycotina</taxon>
        <taxon>Sordariomycetes</taxon>
        <taxon>Hypocreomycetidae</taxon>
        <taxon>Hypocreales</taxon>
        <taxon>Nectriaceae</taxon>
        <taxon>Neonectria</taxon>
    </lineage>
</organism>
<dbReference type="PANTHER" id="PTHR11530:SF26">
    <property type="entry name" value="FAD DEPENDENT OXIDOREDUCTASE SUPERFAMILY (AFU_ORTHOLOGUE AFUA_5G13940)"/>
    <property type="match status" value="1"/>
</dbReference>
<evidence type="ECO:0000313" key="8">
    <source>
        <dbReference type="Proteomes" id="UP001498476"/>
    </source>
</evidence>